<dbReference type="EMBL" id="JAWQEG010003530">
    <property type="protein sequence ID" value="KAK3865746.1"/>
    <property type="molecule type" value="Genomic_DNA"/>
</dbReference>
<feature type="compositionally biased region" description="Basic and acidic residues" evidence="1">
    <location>
        <begin position="434"/>
        <end position="445"/>
    </location>
</feature>
<proteinExistence type="predicted"/>
<evidence type="ECO:0000313" key="3">
    <source>
        <dbReference type="Proteomes" id="UP001286313"/>
    </source>
</evidence>
<feature type="compositionally biased region" description="Basic and acidic residues" evidence="1">
    <location>
        <begin position="287"/>
        <end position="300"/>
    </location>
</feature>
<dbReference type="AlphaFoldDB" id="A0AAE1K525"/>
<feature type="compositionally biased region" description="Low complexity" evidence="1">
    <location>
        <begin position="353"/>
        <end position="365"/>
    </location>
</feature>
<feature type="region of interest" description="Disordered" evidence="1">
    <location>
        <begin position="228"/>
        <end position="445"/>
    </location>
</feature>
<feature type="compositionally biased region" description="Basic residues" evidence="1">
    <location>
        <begin position="239"/>
        <end position="249"/>
    </location>
</feature>
<keyword evidence="3" id="KW-1185">Reference proteome</keyword>
<reference evidence="2" key="1">
    <citation type="submission" date="2023-10" db="EMBL/GenBank/DDBJ databases">
        <title>Genome assemblies of two species of porcelain crab, Petrolisthes cinctipes and Petrolisthes manimaculis (Anomura: Porcellanidae).</title>
        <authorList>
            <person name="Angst P."/>
        </authorList>
    </citation>
    <scope>NUCLEOTIDE SEQUENCE</scope>
    <source>
        <strain evidence="2">PB745_01</strain>
        <tissue evidence="2">Gill</tissue>
    </source>
</reference>
<protein>
    <submittedName>
        <fullName evidence="2">Uncharacterized protein</fullName>
    </submittedName>
</protein>
<feature type="compositionally biased region" description="Low complexity" evidence="1">
    <location>
        <begin position="188"/>
        <end position="203"/>
    </location>
</feature>
<feature type="region of interest" description="Disordered" evidence="1">
    <location>
        <begin position="506"/>
        <end position="547"/>
    </location>
</feature>
<feature type="region of interest" description="Disordered" evidence="1">
    <location>
        <begin position="1"/>
        <end position="29"/>
    </location>
</feature>
<feature type="region of interest" description="Disordered" evidence="1">
    <location>
        <begin position="161"/>
        <end position="203"/>
    </location>
</feature>
<evidence type="ECO:0000256" key="1">
    <source>
        <dbReference type="SAM" id="MobiDB-lite"/>
    </source>
</evidence>
<sequence length="547" mass="58596">MNPLFWLPKSRQGSKAPSRTPSPGPYLDNYVSPSFKFSRKASSSYSLKLEPVKGGVGAGQRKGRKKPVSTPASPSRTREPQCTCMTAEQYARLRAQDPRYREDNEQADHSLTSECNSYCNELTLREKSANRNVKLAEVLEQGQSDVFRTARDSPPEVYDNLHFGKSASTLPRTQGGRGVVEGPASRPANHGATHTTAATTNTTQAAMCDTMTSRRGADSYSTIKLAGNSRDLRQPPSHHASHASLHHKGGGGVGTLTRKEESSAAAAAAAAATATSTANETGGSGARDNRSLRSSRRELSSKSVDYSEMDTVRETDTLRRRARSKSTDDVTKGDRDDASLNFDSNILKRMLKPMPSGESPGTSPESWHHRGHGERGIDPIMHRSLSRGGSTVSFIDGFNSEPESGHPHRLTPSRSAMSVLDGEGGGGCRRGRGFRLDLGERESPPSDRQLFDLACYATTPSSSRPACRALVPNTSSQWSFMAGVGPPLPPVLPTSILCAHPAVPPRLAGPQPTRATASPNHGVGQSSGPTPWFLGGRGPRPCPLTHS</sequence>
<feature type="compositionally biased region" description="Polar residues" evidence="1">
    <location>
        <begin position="11"/>
        <end position="21"/>
    </location>
</feature>
<feature type="compositionally biased region" description="Polar residues" evidence="1">
    <location>
        <begin position="513"/>
        <end position="529"/>
    </location>
</feature>
<organism evidence="2 3">
    <name type="scientific">Petrolisthes cinctipes</name>
    <name type="common">Flat porcelain crab</name>
    <dbReference type="NCBI Taxonomy" id="88211"/>
    <lineage>
        <taxon>Eukaryota</taxon>
        <taxon>Metazoa</taxon>
        <taxon>Ecdysozoa</taxon>
        <taxon>Arthropoda</taxon>
        <taxon>Crustacea</taxon>
        <taxon>Multicrustacea</taxon>
        <taxon>Malacostraca</taxon>
        <taxon>Eumalacostraca</taxon>
        <taxon>Eucarida</taxon>
        <taxon>Decapoda</taxon>
        <taxon>Pleocyemata</taxon>
        <taxon>Anomura</taxon>
        <taxon>Galatheoidea</taxon>
        <taxon>Porcellanidae</taxon>
        <taxon>Petrolisthes</taxon>
    </lineage>
</organism>
<accession>A0AAE1K525</accession>
<name>A0AAE1K525_PETCI</name>
<feature type="compositionally biased region" description="Basic and acidic residues" evidence="1">
    <location>
        <begin position="310"/>
        <end position="338"/>
    </location>
</feature>
<evidence type="ECO:0000313" key="2">
    <source>
        <dbReference type="EMBL" id="KAK3865746.1"/>
    </source>
</evidence>
<gene>
    <name evidence="2" type="ORF">Pcinc_028668</name>
</gene>
<feature type="region of interest" description="Disordered" evidence="1">
    <location>
        <begin position="42"/>
        <end position="81"/>
    </location>
</feature>
<feature type="compositionally biased region" description="Low complexity" evidence="1">
    <location>
        <begin position="263"/>
        <end position="281"/>
    </location>
</feature>
<dbReference type="Proteomes" id="UP001286313">
    <property type="component" value="Unassembled WGS sequence"/>
</dbReference>
<comment type="caution">
    <text evidence="2">The sequence shown here is derived from an EMBL/GenBank/DDBJ whole genome shotgun (WGS) entry which is preliminary data.</text>
</comment>